<keyword evidence="2" id="KW-1185">Reference proteome</keyword>
<proteinExistence type="predicted"/>
<comment type="caution">
    <text evidence="1">The sequence shown here is derived from an EMBL/GenBank/DDBJ whole genome shotgun (WGS) entry which is preliminary data.</text>
</comment>
<accession>A0A5C5ZQI5</accession>
<evidence type="ECO:0000313" key="1">
    <source>
        <dbReference type="EMBL" id="TWT89318.1"/>
    </source>
</evidence>
<protein>
    <submittedName>
        <fullName evidence="1">Uncharacterized protein</fullName>
    </submittedName>
</protein>
<reference evidence="1 2" key="1">
    <citation type="submission" date="2019-02" db="EMBL/GenBank/DDBJ databases">
        <title>Deep-cultivation of Planctomycetes and their phenomic and genomic characterization uncovers novel biology.</title>
        <authorList>
            <person name="Wiegand S."/>
            <person name="Jogler M."/>
            <person name="Boedeker C."/>
            <person name="Pinto D."/>
            <person name="Vollmers J."/>
            <person name="Rivas-Marin E."/>
            <person name="Kohn T."/>
            <person name="Peeters S.H."/>
            <person name="Heuer A."/>
            <person name="Rast P."/>
            <person name="Oberbeckmann S."/>
            <person name="Bunk B."/>
            <person name="Jeske O."/>
            <person name="Meyerdierks A."/>
            <person name="Storesund J.E."/>
            <person name="Kallscheuer N."/>
            <person name="Luecker S."/>
            <person name="Lage O.M."/>
            <person name="Pohl T."/>
            <person name="Merkel B.J."/>
            <person name="Hornburger P."/>
            <person name="Mueller R.-W."/>
            <person name="Bruemmer F."/>
            <person name="Labrenz M."/>
            <person name="Spormann A.M."/>
            <person name="Op Den Camp H."/>
            <person name="Overmann J."/>
            <person name="Amann R."/>
            <person name="Jetten M.S.M."/>
            <person name="Mascher T."/>
            <person name="Medema M.H."/>
            <person name="Devos D.P."/>
            <person name="Kaster A.-K."/>
            <person name="Ovreas L."/>
            <person name="Rohde M."/>
            <person name="Galperin M.Y."/>
            <person name="Jogler C."/>
        </authorList>
    </citation>
    <scope>NUCLEOTIDE SEQUENCE [LARGE SCALE GENOMIC DNA]</scope>
    <source>
        <strain evidence="1 2">Pla100</strain>
    </source>
</reference>
<name>A0A5C5ZQI5_9BACT</name>
<dbReference type="Proteomes" id="UP000316213">
    <property type="component" value="Unassembled WGS sequence"/>
</dbReference>
<organism evidence="1 2">
    <name type="scientific">Neorhodopirellula pilleata</name>
    <dbReference type="NCBI Taxonomy" id="2714738"/>
    <lineage>
        <taxon>Bacteria</taxon>
        <taxon>Pseudomonadati</taxon>
        <taxon>Planctomycetota</taxon>
        <taxon>Planctomycetia</taxon>
        <taxon>Pirellulales</taxon>
        <taxon>Pirellulaceae</taxon>
        <taxon>Neorhodopirellula</taxon>
    </lineage>
</organism>
<dbReference type="EMBL" id="SJPM01000019">
    <property type="protein sequence ID" value="TWT89318.1"/>
    <property type="molecule type" value="Genomic_DNA"/>
</dbReference>
<gene>
    <name evidence="1" type="ORF">Pla100_56350</name>
</gene>
<evidence type="ECO:0000313" key="2">
    <source>
        <dbReference type="Proteomes" id="UP000316213"/>
    </source>
</evidence>
<dbReference type="AlphaFoldDB" id="A0A5C5ZQI5"/>
<sequence length="190" mass="21613">MLPSPNAVKLYKRWLSTAREERSETAIPNELPWHSRCAVAELTRFALECQQSQEDSQTEIRLFTGTITSNVYDIDWTKQVCQFLDAGGAIRILVWNDHISGSVKRRLSPITDHPAGRVIKSGTRRGGEDLNHFYVVGDQAFRKEAPHDYCDGEKFSDVEPEIPAQICFNDPKEAMNLIGIFDQVWEACEK</sequence>